<evidence type="ECO:0000256" key="8">
    <source>
        <dbReference type="ARBA" id="ARBA00023136"/>
    </source>
</evidence>
<keyword evidence="4 9" id="KW-0812">Transmembrane</keyword>
<comment type="caution">
    <text evidence="11">The sequence shown here is derived from an EMBL/GenBank/DDBJ whole genome shotgun (WGS) entry which is preliminary data.</text>
</comment>
<dbReference type="AlphaFoldDB" id="A0A418V4U7"/>
<dbReference type="PANTHER" id="PTHR42982:SF1">
    <property type="entry name" value="SEC-INDEPENDENT PROTEIN TRANSLOCASE PROTEIN TATA"/>
    <property type="match status" value="1"/>
</dbReference>
<proteinExistence type="inferred from homology"/>
<evidence type="ECO:0000256" key="6">
    <source>
        <dbReference type="ARBA" id="ARBA00022989"/>
    </source>
</evidence>
<evidence type="ECO:0000256" key="2">
    <source>
        <dbReference type="ARBA" id="ARBA00022448"/>
    </source>
</evidence>
<organism evidence="11 12">
    <name type="scientific">Deinococcus cavernae</name>
    <dbReference type="NCBI Taxonomy" id="2320857"/>
    <lineage>
        <taxon>Bacteria</taxon>
        <taxon>Thermotogati</taxon>
        <taxon>Deinococcota</taxon>
        <taxon>Deinococci</taxon>
        <taxon>Deinococcales</taxon>
        <taxon>Deinococcaceae</taxon>
        <taxon>Deinococcus</taxon>
    </lineage>
</organism>
<dbReference type="HAMAP" id="MF_00236">
    <property type="entry name" value="TatA_E"/>
    <property type="match status" value="1"/>
</dbReference>
<dbReference type="PANTHER" id="PTHR42982">
    <property type="entry name" value="SEC-INDEPENDENT PROTEIN TRANSLOCASE PROTEIN TATA"/>
    <property type="match status" value="1"/>
</dbReference>
<dbReference type="EMBL" id="QYUJ01000014">
    <property type="protein sequence ID" value="RJF71146.1"/>
    <property type="molecule type" value="Genomic_DNA"/>
</dbReference>
<comment type="similarity">
    <text evidence="9">Belongs to the TatA/E family.</text>
</comment>
<dbReference type="Pfam" id="PF02416">
    <property type="entry name" value="TatA_B_E"/>
    <property type="match status" value="1"/>
</dbReference>
<evidence type="ECO:0000256" key="4">
    <source>
        <dbReference type="ARBA" id="ARBA00022692"/>
    </source>
</evidence>
<evidence type="ECO:0000256" key="9">
    <source>
        <dbReference type="HAMAP-Rule" id="MF_00236"/>
    </source>
</evidence>
<sequence>MFGLGPIELILIIVVIALIFGAKKLPELGKGVGQGIREFKKEVRHDNVVTDVPSRQLDPVTGQPVVNEPVVQQPQERR</sequence>
<name>A0A418V4U7_9DEIO</name>
<evidence type="ECO:0000313" key="11">
    <source>
        <dbReference type="EMBL" id="RJF71146.1"/>
    </source>
</evidence>
<dbReference type="GO" id="GO:0033281">
    <property type="term" value="C:TAT protein transport complex"/>
    <property type="evidence" value="ECO:0007669"/>
    <property type="project" value="UniProtKB-UniRule"/>
</dbReference>
<evidence type="ECO:0000256" key="5">
    <source>
        <dbReference type="ARBA" id="ARBA00022927"/>
    </source>
</evidence>
<dbReference type="InterPro" id="IPR006312">
    <property type="entry name" value="TatA/E"/>
</dbReference>
<reference evidence="11 12" key="1">
    <citation type="submission" date="2018-09" db="EMBL/GenBank/DDBJ databases">
        <authorList>
            <person name="Zhu H."/>
        </authorList>
    </citation>
    <scope>NUCLEOTIDE SEQUENCE [LARGE SCALE GENOMIC DNA]</scope>
    <source>
        <strain evidence="11 12">K2S05-167</strain>
    </source>
</reference>
<dbReference type="GO" id="GO:0043953">
    <property type="term" value="P:protein transport by the Tat complex"/>
    <property type="evidence" value="ECO:0007669"/>
    <property type="project" value="UniProtKB-UniRule"/>
</dbReference>
<keyword evidence="3 9" id="KW-1003">Cell membrane</keyword>
<evidence type="ECO:0000256" key="3">
    <source>
        <dbReference type="ARBA" id="ARBA00022475"/>
    </source>
</evidence>
<comment type="subunit">
    <text evidence="9">Forms a complex with TatC.</text>
</comment>
<gene>
    <name evidence="9" type="primary">tatA</name>
    <name evidence="11" type="ORF">D3875_05690</name>
</gene>
<feature type="compositionally biased region" description="Low complexity" evidence="10">
    <location>
        <begin position="63"/>
        <end position="78"/>
    </location>
</feature>
<keyword evidence="7 9" id="KW-0811">Translocation</keyword>
<feature type="transmembrane region" description="Helical" evidence="9">
    <location>
        <begin position="6"/>
        <end position="22"/>
    </location>
</feature>
<keyword evidence="5 9" id="KW-0653">Protein transport</keyword>
<dbReference type="Gene3D" id="1.20.5.3310">
    <property type="match status" value="1"/>
</dbReference>
<dbReference type="PRINTS" id="PR01506">
    <property type="entry name" value="TATBPROTEIN"/>
</dbReference>
<dbReference type="Proteomes" id="UP000286287">
    <property type="component" value="Unassembled WGS sequence"/>
</dbReference>
<dbReference type="GO" id="GO:0008320">
    <property type="term" value="F:protein transmembrane transporter activity"/>
    <property type="evidence" value="ECO:0007669"/>
    <property type="project" value="UniProtKB-UniRule"/>
</dbReference>
<comment type="subcellular location">
    <subcellularLocation>
        <location evidence="1 9">Cell membrane</location>
        <topology evidence="1 9">Single-pass membrane protein</topology>
    </subcellularLocation>
</comment>
<dbReference type="InterPro" id="IPR003369">
    <property type="entry name" value="TatA/B/E"/>
</dbReference>
<feature type="region of interest" description="Disordered" evidence="10">
    <location>
        <begin position="59"/>
        <end position="78"/>
    </location>
</feature>
<keyword evidence="2 9" id="KW-0813">Transport</keyword>
<evidence type="ECO:0000256" key="7">
    <source>
        <dbReference type="ARBA" id="ARBA00023010"/>
    </source>
</evidence>
<accession>A0A418V4U7</accession>
<protein>
    <recommendedName>
        <fullName evidence="9">Sec-independent protein translocase protein TatA</fullName>
    </recommendedName>
</protein>
<comment type="function">
    <text evidence="9">Part of the twin-arginine translocation (Tat) system that transports large folded proteins containing a characteristic twin-arginine motif in their signal peptide across membranes. TatA could form the protein-conducting channel of the Tat system.</text>
</comment>
<evidence type="ECO:0000313" key="12">
    <source>
        <dbReference type="Proteomes" id="UP000286287"/>
    </source>
</evidence>
<dbReference type="OrthoDB" id="72155at2"/>
<keyword evidence="8 9" id="KW-0472">Membrane</keyword>
<evidence type="ECO:0000256" key="10">
    <source>
        <dbReference type="SAM" id="MobiDB-lite"/>
    </source>
</evidence>
<keyword evidence="12" id="KW-1185">Reference proteome</keyword>
<dbReference type="RefSeq" id="WP_119761996.1">
    <property type="nucleotide sequence ID" value="NZ_QYUJ01000014.1"/>
</dbReference>
<evidence type="ECO:0000256" key="1">
    <source>
        <dbReference type="ARBA" id="ARBA00004162"/>
    </source>
</evidence>
<dbReference type="NCBIfam" id="TIGR01411">
    <property type="entry name" value="tatAE"/>
    <property type="match status" value="1"/>
</dbReference>
<keyword evidence="6 9" id="KW-1133">Transmembrane helix</keyword>